<feature type="transmembrane region" description="Helical" evidence="12">
    <location>
        <begin position="301"/>
        <end position="320"/>
    </location>
</feature>
<evidence type="ECO:0000256" key="4">
    <source>
        <dbReference type="ARBA" id="ARBA00022475"/>
    </source>
</evidence>
<keyword evidence="4 12" id="KW-1003">Cell membrane</keyword>
<accession>A0A495VNG1</accession>
<dbReference type="GO" id="GO:0015087">
    <property type="term" value="F:cobalt ion transmembrane transporter activity"/>
    <property type="evidence" value="ECO:0007669"/>
    <property type="project" value="UniProtKB-UniRule"/>
</dbReference>
<dbReference type="CDD" id="cd12828">
    <property type="entry name" value="TmCorA-like_1"/>
    <property type="match status" value="1"/>
</dbReference>
<keyword evidence="6 12" id="KW-0460">Magnesium</keyword>
<name>A0A495VNG1_9BACT</name>
<dbReference type="Gene3D" id="1.20.58.340">
    <property type="entry name" value="Magnesium transport protein CorA, transmembrane region"/>
    <property type="match status" value="2"/>
</dbReference>
<dbReference type="Gene3D" id="3.30.460.20">
    <property type="entry name" value="CorA soluble domain-like"/>
    <property type="match status" value="1"/>
</dbReference>
<dbReference type="SUPFAM" id="SSF144083">
    <property type="entry name" value="Magnesium transport protein CorA, transmembrane region"/>
    <property type="match status" value="1"/>
</dbReference>
<sequence length="358" mass="42240">MHKQASNLRKKHRHIKNNLLTDEYIYTGDRKGEMHIYLTQYDADNYIQHSFTSPEKLPALIQNGKKNWIHISGLSDTHTVALIGKTLGLHFTDIQDILTSQHIAKIETYEDKTFLILNTFYYSENKELQQEHICIIMGKEYVFSFQESDLPLFDNIEKAITQNTARVRNRPTDYLFCLLINNVFSNYLDIIATLEDVLGTMEDEIITGNPRDDFGNRIQANRRDYLQLKKSILPLKDDFNKLIHNENKLICDEDMIYFNDLEDRMLFIIQSIEICRETQASLLDLYFSNNDLKMNEIMKRLTVVTTIFIPLTFVVGVWGMNFKSMPELEWQYGYLMAWGLMGIIVIGVWWYIKKQHWY</sequence>
<dbReference type="SUPFAM" id="SSF143865">
    <property type="entry name" value="CorA soluble domain-like"/>
    <property type="match status" value="1"/>
</dbReference>
<evidence type="ECO:0000256" key="9">
    <source>
        <dbReference type="ARBA" id="ARBA00023136"/>
    </source>
</evidence>
<dbReference type="PANTHER" id="PTHR46494:SF1">
    <property type="entry name" value="CORA FAMILY METAL ION TRANSPORTER (EUROFUNG)"/>
    <property type="match status" value="1"/>
</dbReference>
<organism evidence="13 14">
    <name type="scientific">Coprobacter fastidiosus NSB1 = JCM 33896</name>
    <dbReference type="NCBI Taxonomy" id="1349822"/>
    <lineage>
        <taxon>Bacteria</taxon>
        <taxon>Pseudomonadati</taxon>
        <taxon>Bacteroidota</taxon>
        <taxon>Bacteroidia</taxon>
        <taxon>Bacteroidales</taxon>
        <taxon>Barnesiellaceae</taxon>
        <taxon>Coprobacter</taxon>
    </lineage>
</organism>
<evidence type="ECO:0000256" key="5">
    <source>
        <dbReference type="ARBA" id="ARBA00022692"/>
    </source>
</evidence>
<dbReference type="PANTHER" id="PTHR46494">
    <property type="entry name" value="CORA FAMILY METAL ION TRANSPORTER (EUROFUNG)"/>
    <property type="match status" value="1"/>
</dbReference>
<dbReference type="OrthoDB" id="9803416at2"/>
<protein>
    <recommendedName>
        <fullName evidence="12">Magnesium transport protein CorA</fullName>
    </recommendedName>
</protein>
<proteinExistence type="inferred from homology"/>
<dbReference type="InterPro" id="IPR045861">
    <property type="entry name" value="CorA_cytoplasmic_dom"/>
</dbReference>
<evidence type="ECO:0000313" key="13">
    <source>
        <dbReference type="EMBL" id="RKT50941.1"/>
    </source>
</evidence>
<evidence type="ECO:0000256" key="7">
    <source>
        <dbReference type="ARBA" id="ARBA00022989"/>
    </source>
</evidence>
<comment type="caution">
    <text evidence="13">The sequence shown here is derived from an EMBL/GenBank/DDBJ whole genome shotgun (WGS) entry which is preliminary data.</text>
</comment>
<comment type="subcellular location">
    <subcellularLocation>
        <location evidence="1">Cell membrane</location>
        <topology evidence="1">Multi-pass membrane protein</topology>
    </subcellularLocation>
    <subcellularLocation>
        <location evidence="12">Membrane</location>
        <topology evidence="12">Multi-pass membrane protein</topology>
    </subcellularLocation>
</comment>
<evidence type="ECO:0000256" key="8">
    <source>
        <dbReference type="ARBA" id="ARBA00023065"/>
    </source>
</evidence>
<evidence type="ECO:0000256" key="10">
    <source>
        <dbReference type="ARBA" id="ARBA00034269"/>
    </source>
</evidence>
<keyword evidence="5 12" id="KW-0812">Transmembrane</keyword>
<dbReference type="InterPro" id="IPR002523">
    <property type="entry name" value="MgTranspt_CorA/ZnTranspt_ZntB"/>
</dbReference>
<gene>
    <name evidence="12" type="primary">corA</name>
    <name evidence="13" type="ORF">BC742_1901</name>
</gene>
<dbReference type="RefSeq" id="WP_022391299.1">
    <property type="nucleotide sequence ID" value="NZ_KI440802.1"/>
</dbReference>
<evidence type="ECO:0000256" key="3">
    <source>
        <dbReference type="ARBA" id="ARBA00022448"/>
    </source>
</evidence>
<comment type="similarity">
    <text evidence="2 12">Belongs to the CorA metal ion transporter (MIT) (TC 1.A.35) family.</text>
</comment>
<keyword evidence="3 12" id="KW-0813">Transport</keyword>
<dbReference type="GO" id="GO:0015095">
    <property type="term" value="F:magnesium ion transmembrane transporter activity"/>
    <property type="evidence" value="ECO:0007669"/>
    <property type="project" value="UniProtKB-UniRule"/>
</dbReference>
<evidence type="ECO:0000313" key="14">
    <source>
        <dbReference type="Proteomes" id="UP000269493"/>
    </source>
</evidence>
<keyword evidence="7 12" id="KW-1133">Transmembrane helix</keyword>
<evidence type="ECO:0000256" key="11">
    <source>
        <dbReference type="ARBA" id="ARBA00045497"/>
    </source>
</evidence>
<dbReference type="InterPro" id="IPR045863">
    <property type="entry name" value="CorA_TM1_TM2"/>
</dbReference>
<dbReference type="Proteomes" id="UP000269493">
    <property type="component" value="Unassembled WGS sequence"/>
</dbReference>
<reference evidence="13 14" key="1">
    <citation type="submission" date="2018-10" db="EMBL/GenBank/DDBJ databases">
        <title>Genomic Encyclopedia of Archaeal and Bacterial Type Strains, Phase II (KMG-II): from individual species to whole genera.</title>
        <authorList>
            <person name="Goeker M."/>
        </authorList>
    </citation>
    <scope>NUCLEOTIDE SEQUENCE [LARGE SCALE GENOMIC DNA]</scope>
    <source>
        <strain evidence="13 14">NSB1</strain>
    </source>
</reference>
<comment type="function">
    <text evidence="11">Mediates influx of magnesium ions. Alternates between open and closed states. Activated by low cytoplasmic Mg(2+) levels. Inactive when cytoplasmic Mg(2+) levels are high.</text>
</comment>
<evidence type="ECO:0000256" key="6">
    <source>
        <dbReference type="ARBA" id="ARBA00022842"/>
    </source>
</evidence>
<feature type="transmembrane region" description="Helical" evidence="12">
    <location>
        <begin position="332"/>
        <end position="352"/>
    </location>
</feature>
<keyword evidence="9 12" id="KW-0472">Membrane</keyword>
<dbReference type="AlphaFoldDB" id="A0A495VNG1"/>
<dbReference type="FunFam" id="1.20.58.340:FF:000004">
    <property type="entry name" value="Magnesium transport protein CorA"/>
    <property type="match status" value="1"/>
</dbReference>
<dbReference type="GeneID" id="92929603"/>
<dbReference type="GO" id="GO:0000287">
    <property type="term" value="F:magnesium ion binding"/>
    <property type="evidence" value="ECO:0007669"/>
    <property type="project" value="TreeGrafter"/>
</dbReference>
<evidence type="ECO:0000256" key="2">
    <source>
        <dbReference type="ARBA" id="ARBA00009765"/>
    </source>
</evidence>
<dbReference type="GO" id="GO:0005886">
    <property type="term" value="C:plasma membrane"/>
    <property type="evidence" value="ECO:0007669"/>
    <property type="project" value="UniProtKB-SubCell"/>
</dbReference>
<dbReference type="NCBIfam" id="TIGR00383">
    <property type="entry name" value="corA"/>
    <property type="match status" value="1"/>
</dbReference>
<dbReference type="Pfam" id="PF01544">
    <property type="entry name" value="CorA"/>
    <property type="match status" value="1"/>
</dbReference>
<keyword evidence="14" id="KW-1185">Reference proteome</keyword>
<dbReference type="GO" id="GO:0050897">
    <property type="term" value="F:cobalt ion binding"/>
    <property type="evidence" value="ECO:0007669"/>
    <property type="project" value="TreeGrafter"/>
</dbReference>
<evidence type="ECO:0000256" key="12">
    <source>
        <dbReference type="RuleBase" id="RU362010"/>
    </source>
</evidence>
<keyword evidence="8 12" id="KW-0406">Ion transport</keyword>
<evidence type="ECO:0000256" key="1">
    <source>
        <dbReference type="ARBA" id="ARBA00004651"/>
    </source>
</evidence>
<comment type="catalytic activity">
    <reaction evidence="10">
        <text>Mg(2+)(in) = Mg(2+)(out)</text>
        <dbReference type="Rhea" id="RHEA:29827"/>
        <dbReference type="ChEBI" id="CHEBI:18420"/>
    </reaction>
</comment>
<dbReference type="EMBL" id="RBXN01000006">
    <property type="protein sequence ID" value="RKT50941.1"/>
    <property type="molecule type" value="Genomic_DNA"/>
</dbReference>
<dbReference type="InterPro" id="IPR004488">
    <property type="entry name" value="Mg/Co-transport_prot_CorA"/>
</dbReference>